<name>A0A9P8PEU3_9ASCO</name>
<feature type="region of interest" description="Disordered" evidence="1">
    <location>
        <begin position="238"/>
        <end position="293"/>
    </location>
</feature>
<evidence type="ECO:0000313" key="3">
    <source>
        <dbReference type="EMBL" id="KAH3670958.1"/>
    </source>
</evidence>
<proteinExistence type="predicted"/>
<sequence length="363" mass="41364">MAELKEKLREVRQLTDSIYRDFGLKCELTLSDPKNVLTASELCGLSIEQETESAETSLIEKTFKSIEINPRNSREVDEYLAQCFDEFQQIPCKLLAKSWIRLIEPKKQSRYPYKLGDRTKPLWWPETCRHKEPDHLRKEERIDLLVCIIRTFRFQAKEMIAAAESVGDFNLSHSEPSKMGRLSRRKLDILEEMFKVLNADPGAGPVTVSKPGKKYSSKVYTKKVIEHRMKFQQDENVLPSIQTPEKSNRIQPKTPSPRKFLASSNMISGGQQTGSRQTSTPDMGGFSNENLEPALNQRNPLSLLTPNNFNLLLLYGPSSSEYGGLFQGNENARTRAKPTYFQPADHFDSDSTLSENSPIRNAI</sequence>
<dbReference type="GeneID" id="70232637"/>
<dbReference type="PANTHER" id="PTHR36102:SF1">
    <property type="entry name" value="YDR124W-LIKE HELICAL BUNDLE DOMAIN-CONTAINING PROTEIN"/>
    <property type="match status" value="1"/>
</dbReference>
<comment type="caution">
    <text evidence="3">The sequence shown here is derived from an EMBL/GenBank/DDBJ whole genome shotgun (WGS) entry which is preliminary data.</text>
</comment>
<keyword evidence="4" id="KW-1185">Reference proteome</keyword>
<protein>
    <recommendedName>
        <fullName evidence="2">Subtelomeric hrmA-associated cluster protein AFUB-079030/YDR124W-like helical bundle domain-containing protein</fullName>
    </recommendedName>
</protein>
<dbReference type="OrthoDB" id="5338458at2759"/>
<accession>A0A9P8PEU3</accession>
<gene>
    <name evidence="3" type="ORF">OGAPHI_000669</name>
</gene>
<dbReference type="Pfam" id="PF11001">
    <property type="entry name" value="AFUB_07903_YDR124W_hel"/>
    <property type="match status" value="1"/>
</dbReference>
<reference evidence="3" key="2">
    <citation type="submission" date="2021-01" db="EMBL/GenBank/DDBJ databases">
        <authorList>
            <person name="Schikora-Tamarit M.A."/>
        </authorList>
    </citation>
    <scope>NUCLEOTIDE SEQUENCE</scope>
    <source>
        <strain evidence="3">CBS6075</strain>
    </source>
</reference>
<dbReference type="InterPro" id="IPR047092">
    <property type="entry name" value="AFUB_07903/YDR124W-like_hel"/>
</dbReference>
<dbReference type="AlphaFoldDB" id="A0A9P8PEU3"/>
<dbReference type="RefSeq" id="XP_046064326.1">
    <property type="nucleotide sequence ID" value="XM_046208017.1"/>
</dbReference>
<dbReference type="Proteomes" id="UP000769157">
    <property type="component" value="Unassembled WGS sequence"/>
</dbReference>
<feature type="compositionally biased region" description="Polar residues" evidence="1">
    <location>
        <begin position="262"/>
        <end position="281"/>
    </location>
</feature>
<evidence type="ECO:0000256" key="1">
    <source>
        <dbReference type="SAM" id="MobiDB-lite"/>
    </source>
</evidence>
<reference evidence="3" key="1">
    <citation type="journal article" date="2021" name="Open Biol.">
        <title>Shared evolutionary footprints suggest mitochondrial oxidative damage underlies multiple complex I losses in fungi.</title>
        <authorList>
            <person name="Schikora-Tamarit M.A."/>
            <person name="Marcet-Houben M."/>
            <person name="Nosek J."/>
            <person name="Gabaldon T."/>
        </authorList>
    </citation>
    <scope>NUCLEOTIDE SEQUENCE</scope>
    <source>
        <strain evidence="3">CBS6075</strain>
    </source>
</reference>
<organism evidence="3 4">
    <name type="scientific">Ogataea philodendri</name>
    <dbReference type="NCBI Taxonomy" id="1378263"/>
    <lineage>
        <taxon>Eukaryota</taxon>
        <taxon>Fungi</taxon>
        <taxon>Dikarya</taxon>
        <taxon>Ascomycota</taxon>
        <taxon>Saccharomycotina</taxon>
        <taxon>Pichiomycetes</taxon>
        <taxon>Pichiales</taxon>
        <taxon>Pichiaceae</taxon>
        <taxon>Ogataea</taxon>
    </lineage>
</organism>
<feature type="domain" description="Subtelomeric hrmA-associated cluster protein AFUB-079030/YDR124W-like helical bundle" evidence="2">
    <location>
        <begin position="72"/>
        <end position="197"/>
    </location>
</feature>
<dbReference type="InterPro" id="IPR021264">
    <property type="entry name" value="AFUB_079030/YDR124W-like"/>
</dbReference>
<feature type="compositionally biased region" description="Polar residues" evidence="1">
    <location>
        <begin position="239"/>
        <end position="253"/>
    </location>
</feature>
<dbReference type="PANTHER" id="PTHR36102">
    <property type="entry name" value="CHROMOSOME 10, WHOLE GENOME SHOTGUN SEQUENCE"/>
    <property type="match status" value="1"/>
</dbReference>
<dbReference type="EMBL" id="JAEUBE010000084">
    <property type="protein sequence ID" value="KAH3670958.1"/>
    <property type="molecule type" value="Genomic_DNA"/>
</dbReference>
<feature type="region of interest" description="Disordered" evidence="1">
    <location>
        <begin position="341"/>
        <end position="363"/>
    </location>
</feature>
<feature type="compositionally biased region" description="Polar residues" evidence="1">
    <location>
        <begin position="350"/>
        <end position="363"/>
    </location>
</feature>
<evidence type="ECO:0000313" key="4">
    <source>
        <dbReference type="Proteomes" id="UP000769157"/>
    </source>
</evidence>
<evidence type="ECO:0000259" key="2">
    <source>
        <dbReference type="Pfam" id="PF11001"/>
    </source>
</evidence>